<reference evidence="1" key="1">
    <citation type="journal article" date="2016" name="Gigascience">
        <title>De novo construction of an expanded transcriptome assembly for the western tarnished plant bug, Lygus hesperus.</title>
        <authorList>
            <person name="Tassone E.E."/>
            <person name="Geib S.M."/>
            <person name="Hall B."/>
            <person name="Fabrick J.A."/>
            <person name="Brent C.S."/>
            <person name="Hull J.J."/>
        </authorList>
    </citation>
    <scope>NUCLEOTIDE SEQUENCE</scope>
</reference>
<evidence type="ECO:0000313" key="1">
    <source>
        <dbReference type="EMBL" id="JAQ13238.1"/>
    </source>
</evidence>
<proteinExistence type="predicted"/>
<sequence length="107" mass="11332">MNGRSSNGGINALSVLRRSSDGDTLGGIRDGGMSCVVPKPQSQYSACLPASHTSCKDVENEDADDDRAENECELACDMPIKLGDLATEHCEMAEAKGYEATILLLPL</sequence>
<dbReference type="AlphaFoldDB" id="A0A146M075"/>
<protein>
    <submittedName>
        <fullName evidence="1">Uncharacterized protein</fullName>
    </submittedName>
</protein>
<dbReference type="EMBL" id="GDHC01005391">
    <property type="protein sequence ID" value="JAQ13238.1"/>
    <property type="molecule type" value="Transcribed_RNA"/>
</dbReference>
<organism evidence="1">
    <name type="scientific">Lygus hesperus</name>
    <name type="common">Western plant bug</name>
    <dbReference type="NCBI Taxonomy" id="30085"/>
    <lineage>
        <taxon>Eukaryota</taxon>
        <taxon>Metazoa</taxon>
        <taxon>Ecdysozoa</taxon>
        <taxon>Arthropoda</taxon>
        <taxon>Hexapoda</taxon>
        <taxon>Insecta</taxon>
        <taxon>Pterygota</taxon>
        <taxon>Neoptera</taxon>
        <taxon>Paraneoptera</taxon>
        <taxon>Hemiptera</taxon>
        <taxon>Heteroptera</taxon>
        <taxon>Panheteroptera</taxon>
        <taxon>Cimicomorpha</taxon>
        <taxon>Miridae</taxon>
        <taxon>Mirini</taxon>
        <taxon>Lygus</taxon>
    </lineage>
</organism>
<accession>A0A146M075</accession>
<gene>
    <name evidence="1" type="ORF">g.6579</name>
</gene>
<name>A0A146M075_LYGHE</name>